<dbReference type="SMART" id="SM00421">
    <property type="entry name" value="HTH_LUXR"/>
    <property type="match status" value="1"/>
</dbReference>
<evidence type="ECO:0000256" key="1">
    <source>
        <dbReference type="ARBA" id="ARBA00022553"/>
    </source>
</evidence>
<keyword evidence="1 3" id="KW-0597">Phosphoprotein</keyword>
<dbReference type="Gene3D" id="3.40.50.2300">
    <property type="match status" value="1"/>
</dbReference>
<feature type="domain" description="Response regulatory" evidence="5">
    <location>
        <begin position="2"/>
        <end position="119"/>
    </location>
</feature>
<accession>A0A246ISM0</accession>
<organism evidence="6 7">
    <name type="scientific">Roseateles aquatilis</name>
    <dbReference type="NCBI Taxonomy" id="431061"/>
    <lineage>
        <taxon>Bacteria</taxon>
        <taxon>Pseudomonadati</taxon>
        <taxon>Pseudomonadota</taxon>
        <taxon>Betaproteobacteria</taxon>
        <taxon>Burkholderiales</taxon>
        <taxon>Sphaerotilaceae</taxon>
        <taxon>Roseateles</taxon>
    </lineage>
</organism>
<dbReference type="InterPro" id="IPR051015">
    <property type="entry name" value="EvgA-like"/>
</dbReference>
<dbReference type="GO" id="GO:0006355">
    <property type="term" value="P:regulation of DNA-templated transcription"/>
    <property type="evidence" value="ECO:0007669"/>
    <property type="project" value="InterPro"/>
</dbReference>
<dbReference type="PRINTS" id="PR00038">
    <property type="entry name" value="HTHLUXR"/>
</dbReference>
<dbReference type="CDD" id="cd06170">
    <property type="entry name" value="LuxR_C_like"/>
    <property type="match status" value="1"/>
</dbReference>
<dbReference type="GO" id="GO:0000160">
    <property type="term" value="P:phosphorelay signal transduction system"/>
    <property type="evidence" value="ECO:0007669"/>
    <property type="project" value="InterPro"/>
</dbReference>
<reference evidence="6 7" key="1">
    <citation type="journal article" date="2008" name="Int. J. Syst. Evol. Microbiol.">
        <title>Description of Roseateles aquatilis sp. nov. and Roseateles terrae sp. nov., in the class Betaproteobacteria, and emended description of the genus Roseateles.</title>
        <authorList>
            <person name="Gomila M."/>
            <person name="Bowien B."/>
            <person name="Falsen E."/>
            <person name="Moore E.R."/>
            <person name="Lalucat J."/>
        </authorList>
    </citation>
    <scope>NUCLEOTIDE SEQUENCE [LARGE SCALE GENOMIC DNA]</scope>
    <source>
        <strain evidence="6 7">CCUG 48205</strain>
    </source>
</reference>
<dbReference type="OrthoDB" id="3374006at2"/>
<dbReference type="InterPro" id="IPR016032">
    <property type="entry name" value="Sig_transdc_resp-reg_C-effctor"/>
</dbReference>
<evidence type="ECO:0000259" key="4">
    <source>
        <dbReference type="PROSITE" id="PS50043"/>
    </source>
</evidence>
<dbReference type="Pfam" id="PF00072">
    <property type="entry name" value="Response_reg"/>
    <property type="match status" value="1"/>
</dbReference>
<dbReference type="SUPFAM" id="SSF46894">
    <property type="entry name" value="C-terminal effector domain of the bipartite response regulators"/>
    <property type="match status" value="1"/>
</dbReference>
<evidence type="ECO:0000256" key="2">
    <source>
        <dbReference type="ARBA" id="ARBA00023125"/>
    </source>
</evidence>
<dbReference type="Pfam" id="PF00196">
    <property type="entry name" value="GerE"/>
    <property type="match status" value="1"/>
</dbReference>
<dbReference type="PANTHER" id="PTHR45566:SF1">
    <property type="entry name" value="HTH-TYPE TRANSCRIPTIONAL REGULATOR YHJB-RELATED"/>
    <property type="match status" value="1"/>
</dbReference>
<dbReference type="InterPro" id="IPR001789">
    <property type="entry name" value="Sig_transdc_resp-reg_receiver"/>
</dbReference>
<name>A0A246ISM0_9BURK</name>
<comment type="caution">
    <text evidence="6">The sequence shown here is derived from an EMBL/GenBank/DDBJ whole genome shotgun (WGS) entry which is preliminary data.</text>
</comment>
<dbReference type="PROSITE" id="PS50043">
    <property type="entry name" value="HTH_LUXR_2"/>
    <property type="match status" value="1"/>
</dbReference>
<dbReference type="InterPro" id="IPR058245">
    <property type="entry name" value="NreC/VraR/RcsB-like_REC"/>
</dbReference>
<evidence type="ECO:0008006" key="8">
    <source>
        <dbReference type="Google" id="ProtNLM"/>
    </source>
</evidence>
<feature type="modified residue" description="4-aspartylphosphate" evidence="3">
    <location>
        <position position="54"/>
    </location>
</feature>
<protein>
    <recommendedName>
        <fullName evidence="8">DNA-binding response regulator</fullName>
    </recommendedName>
</protein>
<dbReference type="AlphaFoldDB" id="A0A246ISM0"/>
<evidence type="ECO:0000313" key="7">
    <source>
        <dbReference type="Proteomes" id="UP000197468"/>
    </source>
</evidence>
<dbReference type="InterPro" id="IPR011006">
    <property type="entry name" value="CheY-like_superfamily"/>
</dbReference>
<dbReference type="SUPFAM" id="SSF52172">
    <property type="entry name" value="CheY-like"/>
    <property type="match status" value="1"/>
</dbReference>
<dbReference type="RefSeq" id="WP_088388555.1">
    <property type="nucleotide sequence ID" value="NZ_NIOF01000022.1"/>
</dbReference>
<keyword evidence="2" id="KW-0238">DNA-binding</keyword>
<dbReference type="CDD" id="cd17535">
    <property type="entry name" value="REC_NarL-like"/>
    <property type="match status" value="1"/>
</dbReference>
<dbReference type="PANTHER" id="PTHR45566">
    <property type="entry name" value="HTH-TYPE TRANSCRIPTIONAL REGULATOR YHJB-RELATED"/>
    <property type="match status" value="1"/>
</dbReference>
<evidence type="ECO:0000256" key="3">
    <source>
        <dbReference type="PROSITE-ProRule" id="PRU00169"/>
    </source>
</evidence>
<dbReference type="EMBL" id="NIOF01000022">
    <property type="protein sequence ID" value="OWQ83214.1"/>
    <property type="molecule type" value="Genomic_DNA"/>
</dbReference>
<dbReference type="GO" id="GO:0003677">
    <property type="term" value="F:DNA binding"/>
    <property type="evidence" value="ECO:0007669"/>
    <property type="project" value="UniProtKB-KW"/>
</dbReference>
<dbReference type="Proteomes" id="UP000197468">
    <property type="component" value="Unassembled WGS sequence"/>
</dbReference>
<dbReference type="SMART" id="SM00448">
    <property type="entry name" value="REC"/>
    <property type="match status" value="1"/>
</dbReference>
<evidence type="ECO:0000313" key="6">
    <source>
        <dbReference type="EMBL" id="OWQ83214.1"/>
    </source>
</evidence>
<sequence>MKALLVDDHALFSEGLALLMAQAFDGVTCLQAGTLAQALQVGAAHPDLGLILFDLGLPDSQGLSGVRRLREALPGPALVVLSADDAARTVLDSLDAGAAGFIPKSAQPGLMREALGRVLDGQIYLPQALLGKPEPGAADLSERQLEVLRLLIAGHSNKHICRELDLSESTVKTHLTALFRKLDVHTRTQAVIKAASLGLRMTR</sequence>
<evidence type="ECO:0000259" key="5">
    <source>
        <dbReference type="PROSITE" id="PS50110"/>
    </source>
</evidence>
<gene>
    <name evidence="6" type="ORF">CDN99_26610</name>
</gene>
<proteinExistence type="predicted"/>
<keyword evidence="7" id="KW-1185">Reference proteome</keyword>
<feature type="domain" description="HTH luxR-type" evidence="4">
    <location>
        <begin position="133"/>
        <end position="198"/>
    </location>
</feature>
<dbReference type="PROSITE" id="PS50110">
    <property type="entry name" value="RESPONSE_REGULATORY"/>
    <property type="match status" value="1"/>
</dbReference>
<dbReference type="InterPro" id="IPR000792">
    <property type="entry name" value="Tscrpt_reg_LuxR_C"/>
</dbReference>